<dbReference type="SUPFAM" id="SSF53850">
    <property type="entry name" value="Periplasmic binding protein-like II"/>
    <property type="match status" value="1"/>
</dbReference>
<protein>
    <recommendedName>
        <fullName evidence="3">Transporter substrate-binding domain-containing protein</fullName>
    </recommendedName>
</protein>
<evidence type="ECO:0000313" key="1">
    <source>
        <dbReference type="EMBL" id="MCW8107924.1"/>
    </source>
</evidence>
<sequence>MFVRKKLIFILISHLVLVGTVKAEIKPIYRIGVEDVSYYPLQNFQARENKGVLASILNLFARTEGINIEFIPLPIHRFTAWFDEGNIDLRIPDHPVWSQSLQPELIYSAPVLLLCESTVVLAKNIDKSQSAIKSIGILHGFTPSRRWRKSIEKGEVELISDASLKVLTRMLMNEMVDGLNVEYSAIQYQVKELGYDQSNVKISRRIPQTQFSYHMSTIRHQDILKKFNDFLDRYRQEIIAIKRSHDFLSNRTCLPSD</sequence>
<dbReference type="Proteomes" id="UP001142810">
    <property type="component" value="Unassembled WGS sequence"/>
</dbReference>
<name>A0ABT3P581_9ALTE</name>
<evidence type="ECO:0000313" key="2">
    <source>
        <dbReference type="Proteomes" id="UP001142810"/>
    </source>
</evidence>
<dbReference type="EMBL" id="JAPFRD010000005">
    <property type="protein sequence ID" value="MCW8107924.1"/>
    <property type="molecule type" value="Genomic_DNA"/>
</dbReference>
<dbReference type="RefSeq" id="WP_265616610.1">
    <property type="nucleotide sequence ID" value="NZ_JAPFRD010000005.1"/>
</dbReference>
<proteinExistence type="predicted"/>
<evidence type="ECO:0008006" key="3">
    <source>
        <dbReference type="Google" id="ProtNLM"/>
    </source>
</evidence>
<reference evidence="1" key="1">
    <citation type="submission" date="2022-11" db="EMBL/GenBank/DDBJ databases">
        <title>Alteromonas sp. nov., isolated from sea water of the Qingdao.</title>
        <authorList>
            <person name="Wang Q."/>
        </authorList>
    </citation>
    <scope>NUCLEOTIDE SEQUENCE</scope>
    <source>
        <strain evidence="1">ASW11-7</strain>
    </source>
</reference>
<comment type="caution">
    <text evidence="1">The sequence shown here is derived from an EMBL/GenBank/DDBJ whole genome shotgun (WGS) entry which is preliminary data.</text>
</comment>
<keyword evidence="2" id="KW-1185">Reference proteome</keyword>
<accession>A0ABT3P581</accession>
<dbReference type="Gene3D" id="3.40.190.10">
    <property type="entry name" value="Periplasmic binding protein-like II"/>
    <property type="match status" value="2"/>
</dbReference>
<organism evidence="1 2">
    <name type="scientific">Alteromonas aquimaris</name>
    <dbReference type="NCBI Taxonomy" id="2998417"/>
    <lineage>
        <taxon>Bacteria</taxon>
        <taxon>Pseudomonadati</taxon>
        <taxon>Pseudomonadota</taxon>
        <taxon>Gammaproteobacteria</taxon>
        <taxon>Alteromonadales</taxon>
        <taxon>Alteromonadaceae</taxon>
        <taxon>Alteromonas/Salinimonas group</taxon>
        <taxon>Alteromonas</taxon>
    </lineage>
</organism>
<gene>
    <name evidence="1" type="ORF">OPS25_05380</name>
</gene>